<comment type="caution">
    <text evidence="2">The sequence shown here is derived from an EMBL/GenBank/DDBJ whole genome shotgun (WGS) entry which is preliminary data.</text>
</comment>
<feature type="domain" description="Sacsin/Nov" evidence="1">
    <location>
        <begin position="47"/>
        <end position="149"/>
    </location>
</feature>
<organism evidence="2 3">
    <name type="scientific">Citrus unshiu</name>
    <name type="common">Satsuma mandarin</name>
    <name type="synonym">Citrus nobilis var. unshiu</name>
    <dbReference type="NCBI Taxonomy" id="55188"/>
    <lineage>
        <taxon>Eukaryota</taxon>
        <taxon>Viridiplantae</taxon>
        <taxon>Streptophyta</taxon>
        <taxon>Embryophyta</taxon>
        <taxon>Tracheophyta</taxon>
        <taxon>Spermatophyta</taxon>
        <taxon>Magnoliopsida</taxon>
        <taxon>eudicotyledons</taxon>
        <taxon>Gunneridae</taxon>
        <taxon>Pentapetalae</taxon>
        <taxon>rosids</taxon>
        <taxon>malvids</taxon>
        <taxon>Sapindales</taxon>
        <taxon>Rutaceae</taxon>
        <taxon>Aurantioideae</taxon>
        <taxon>Citrus</taxon>
    </lineage>
</organism>
<dbReference type="InterPro" id="IPR058210">
    <property type="entry name" value="SACS/Nov_dom"/>
</dbReference>
<sequence length="1715" mass="195498">MALYAMPTPREHIEKIRNEKFLIGSEKAHRILEEFHGTVELLSDELYSKDVHFFMELVQNAEDNEYEEDVDPSLEFVITSRDITGTGAPATLLMFNNEIGFSAKNIESICSFAKSTKKGNRKRGYIGEKGIGFKSVFLVTSRPYIFSNGYQIRFNEEPCPGCGLGYAVPEWVEENPSLSDIQKVYGSSSTLPATILILPLKREKVDAVKQELSRIHPEVLLFLSKIKQLSVREDNEDPSRNTVSAIAISTETECKTRKNINAESYTLELSANGDQFDEECRYHMWRQKFPVKQENKAKRRMDIEEWVITLAFPNGERVQRGTTSPGVYAFLPTEMVTNLPFIIQADFLLSSSRETIRLDDKWNQGILNCVPSAFVEALVTLVTMTDARAPVSSLLWMFSFLPVNSSPYPELNAVRESIRAKLIEKEIIPSESGTDQNFFYKPCEVGRLMPHFWNVLVKAKEEKVSLKNLSHHGIKVLNSSFDKEEYDPVLNFLGVGQVNSEWYSKYIRSSNLVLGVSEDVYLELLLFLAENWSSKFRNSSIGDIPLIKYVDLDGNVALCSINASAKSHRTVCLSRQQSWLIDWNREFRCVANRFFMPMSTYDAVRSSSKKDVVLEWLQDQVKVVIMTVNEYADVLIKHLTHDRRLSVAYAHFLYHSFSQKYLSSGEVNYLCGLMPLVDNYGAVQTCRYGVLVPANQSKWAELIVSNPWSQERYVELGEDYLRPGNFAGQSTPGKQFMDFLKTHLEASDIPDISPPNAGFPTVSGPLTKENAFLLLDWIKRLKYKGIRIPEKFLTCIKEGCWLKITMNGYSGYRPPSHSFFPHSSWGDVLQNGSVLVDIPLVDKSFYGESINNYLEELKTVGVMFEFAEACEFIGKRLMCLAASSNVTRDNVFSILNFIRFLRGKCLPPDSFIQSVKDGCWLKTSQGYRSPGRSVLNDQAWKTASEISDIPFIDQNYYGQEILSFKVELQLLGVLAGFDQNYQLVIDNLKSPSYLNYLSADAVHLILACIRRSGSSEKLVRALGNTKCLKTDAGFKSPGECFLCDPDWGCLLQVFSCFPMIDETFYGSIIVSSKWELRQLGVVVDFEKAVEEFVRHFKLQASSSSISKDHVLLFLSCYRQLSGMRWKFPDEFKRCISEVKWLRTRQGDSHIGDYRSPRDCILFGPDWESISPITLLPFIDDSDRFYGDAIHEYRKELKSMGTAVTFADGVKFVADCLRIPSNPSNISPENVFSLLKCIRMLEEKNISLPESFTRQVSQKWLKTHVGDGYSSPNQCLLFDQQWESYLKQTDGPFIDEEFYGSEIKSYQRELSAIGVTVDIGRGCALLACRLDYHTDFTAIVRIYNYLAKFKWEPDGEAAARIWIPDGWRRGKWVSPEECVLHDKDGLFSSRLNVLDKHYYAELLCFFSSAFRVKSNPLIDDYCKLWKDWEISGHKLSNAECCAFWCCAVKQCSSKKTEELVESLVKLPVNSGSDEILLLDKRDVFIADDLQLKDIFEDSSPHSLFVWYPKPSLPALPRTKLLGLYSKIGVRKISESVKKEELFFREGVELKQVNRQDFPIGKVLVKLILGYLADPSIQLEAEKRHDAVKCLLNLTILETVEPIAVRYTLSLSSGKIAAERGSQMIRWEKESGELFVQKIDRSGGCKNLIKYATQFAEIISKGVLWDREDHANALAELIKLAFLVDFDEEEVDFLMKHKNMQIFMEDEEFLSAAFPSE</sequence>
<dbReference type="Proteomes" id="UP000236630">
    <property type="component" value="Unassembled WGS sequence"/>
</dbReference>
<evidence type="ECO:0000313" key="2">
    <source>
        <dbReference type="EMBL" id="GAY48959.1"/>
    </source>
</evidence>
<evidence type="ECO:0000313" key="3">
    <source>
        <dbReference type="Proteomes" id="UP000236630"/>
    </source>
</evidence>
<keyword evidence="3" id="KW-1185">Reference proteome</keyword>
<accession>A0A2H5P9B7</accession>
<protein>
    <recommendedName>
        <fullName evidence="1">Sacsin/Nov domain-containing protein</fullName>
    </recommendedName>
</protein>
<dbReference type="Pfam" id="PF25794">
    <property type="entry name" value="SACS"/>
    <property type="match status" value="1"/>
</dbReference>
<evidence type="ECO:0000259" key="1">
    <source>
        <dbReference type="Pfam" id="PF25794"/>
    </source>
</evidence>
<dbReference type="Gene3D" id="3.30.565.10">
    <property type="entry name" value="Histidine kinase-like ATPase, C-terminal domain"/>
    <property type="match status" value="1"/>
</dbReference>
<dbReference type="InterPro" id="IPR036890">
    <property type="entry name" value="HATPase_C_sf"/>
</dbReference>
<proteinExistence type="predicted"/>
<gene>
    <name evidence="2" type="ORF">CUMW_115600</name>
</gene>
<dbReference type="InterPro" id="IPR052957">
    <property type="entry name" value="Auxin_embryo_med"/>
</dbReference>
<name>A0A2H5P9B7_CITUN</name>
<dbReference type="PANTHER" id="PTHR32387:SF3">
    <property type="entry name" value="ATP_DNA BINDING PROTEIN"/>
    <property type="match status" value="1"/>
</dbReference>
<dbReference type="NCBIfam" id="NF047352">
    <property type="entry name" value="P_loop_sacsin"/>
    <property type="match status" value="1"/>
</dbReference>
<reference evidence="2 3" key="1">
    <citation type="journal article" date="2017" name="Front. Genet.">
        <title>Draft sequencing of the heterozygous diploid genome of Satsuma (Citrus unshiu Marc.) using a hybrid assembly approach.</title>
        <authorList>
            <person name="Shimizu T."/>
            <person name="Tanizawa Y."/>
            <person name="Mochizuki T."/>
            <person name="Nagasaki H."/>
            <person name="Yoshioka T."/>
            <person name="Toyoda A."/>
            <person name="Fujiyama A."/>
            <person name="Kaminuma E."/>
            <person name="Nakamura Y."/>
        </authorList>
    </citation>
    <scope>NUCLEOTIDE SEQUENCE [LARGE SCALE GENOMIC DNA]</scope>
    <source>
        <strain evidence="3">cv. Miyagawa wase</strain>
    </source>
</reference>
<dbReference type="SUPFAM" id="SSF55874">
    <property type="entry name" value="ATPase domain of HSP90 chaperone/DNA topoisomerase II/histidine kinase"/>
    <property type="match status" value="1"/>
</dbReference>
<dbReference type="PANTHER" id="PTHR32387">
    <property type="entry name" value="WU:FJ29H11"/>
    <property type="match status" value="1"/>
</dbReference>
<dbReference type="EMBL" id="BDQV01000049">
    <property type="protein sequence ID" value="GAY48959.1"/>
    <property type="molecule type" value="Genomic_DNA"/>
</dbReference>
<dbReference type="STRING" id="55188.A0A2H5P9B7"/>